<protein>
    <submittedName>
        <fullName evidence="1">Uncharacterized protein</fullName>
    </submittedName>
</protein>
<proteinExistence type="predicted"/>
<sequence length="181" mass="20634">MKKISILALCVFGLLLLLSCKQKFNKDSGPQDIALRLINGTPEVLNLSEAYFYFERESDHQLFFVNVNPSSSPSPKSDNEVHLLWGNAPISRPYEAIEDKIVAQQPWMRDLEMEGILHIASKDKKEIAQIKMRIKLEIHNLTSPIKEVVALKGIASLREIEEGAFHCYNPKTLKIDFIKNE</sequence>
<evidence type="ECO:0000313" key="1">
    <source>
        <dbReference type="EMBL" id="SJZ91434.1"/>
    </source>
</evidence>
<accession>A0A1T4PIR7</accession>
<keyword evidence="2" id="KW-1185">Reference proteome</keyword>
<dbReference type="AlphaFoldDB" id="A0A1T4PIR7"/>
<gene>
    <name evidence="1" type="ORF">SAMN02745171_01474</name>
</gene>
<organism evidence="1 2">
    <name type="scientific">Porphyromonas circumdentaria</name>
    <dbReference type="NCBI Taxonomy" id="29524"/>
    <lineage>
        <taxon>Bacteria</taxon>
        <taxon>Pseudomonadati</taxon>
        <taxon>Bacteroidota</taxon>
        <taxon>Bacteroidia</taxon>
        <taxon>Bacteroidales</taxon>
        <taxon>Porphyromonadaceae</taxon>
        <taxon>Porphyromonas</taxon>
    </lineage>
</organism>
<reference evidence="2" key="1">
    <citation type="submission" date="2017-02" db="EMBL/GenBank/DDBJ databases">
        <authorList>
            <person name="Varghese N."/>
            <person name="Submissions S."/>
        </authorList>
    </citation>
    <scope>NUCLEOTIDE SEQUENCE [LARGE SCALE GENOMIC DNA]</scope>
    <source>
        <strain evidence="2">ATCC 51356</strain>
    </source>
</reference>
<dbReference type="PROSITE" id="PS51257">
    <property type="entry name" value="PROKAR_LIPOPROTEIN"/>
    <property type="match status" value="1"/>
</dbReference>
<dbReference type="STRING" id="29524.SAMN02745171_01474"/>
<dbReference type="EMBL" id="FUXE01000017">
    <property type="protein sequence ID" value="SJZ91434.1"/>
    <property type="molecule type" value="Genomic_DNA"/>
</dbReference>
<dbReference type="Proteomes" id="UP000190121">
    <property type="component" value="Unassembled WGS sequence"/>
</dbReference>
<dbReference type="RefSeq" id="WP_078737372.1">
    <property type="nucleotide sequence ID" value="NZ_FUXE01000017.1"/>
</dbReference>
<name>A0A1T4PIR7_9PORP</name>
<evidence type="ECO:0000313" key="2">
    <source>
        <dbReference type="Proteomes" id="UP000190121"/>
    </source>
</evidence>